<dbReference type="Proteomes" id="UP000663832">
    <property type="component" value="Unassembled WGS sequence"/>
</dbReference>
<keyword evidence="1" id="KW-0472">Membrane</keyword>
<feature type="transmembrane region" description="Helical" evidence="1">
    <location>
        <begin position="159"/>
        <end position="185"/>
    </location>
</feature>
<comment type="caution">
    <text evidence="2">The sequence shown here is derived from an EMBL/GenBank/DDBJ whole genome shotgun (WGS) entry which is preliminary data.</text>
</comment>
<keyword evidence="4" id="KW-1185">Reference proteome</keyword>
<feature type="transmembrane region" description="Helical" evidence="1">
    <location>
        <begin position="197"/>
        <end position="221"/>
    </location>
</feature>
<keyword evidence="1" id="KW-1133">Transmembrane helix</keyword>
<evidence type="ECO:0000313" key="2">
    <source>
        <dbReference type="EMBL" id="CAF1296775.1"/>
    </source>
</evidence>
<evidence type="ECO:0000313" key="4">
    <source>
        <dbReference type="Proteomes" id="UP000663832"/>
    </source>
</evidence>
<organism evidence="2 5">
    <name type="scientific">Adineta steineri</name>
    <dbReference type="NCBI Taxonomy" id="433720"/>
    <lineage>
        <taxon>Eukaryota</taxon>
        <taxon>Metazoa</taxon>
        <taxon>Spiralia</taxon>
        <taxon>Gnathifera</taxon>
        <taxon>Rotifera</taxon>
        <taxon>Eurotatoria</taxon>
        <taxon>Bdelloidea</taxon>
        <taxon>Adinetida</taxon>
        <taxon>Adinetidae</taxon>
        <taxon>Adineta</taxon>
    </lineage>
</organism>
<evidence type="ECO:0000256" key="1">
    <source>
        <dbReference type="SAM" id="Phobius"/>
    </source>
</evidence>
<accession>A0A815DEL3</accession>
<reference evidence="2" key="1">
    <citation type="submission" date="2021-02" db="EMBL/GenBank/DDBJ databases">
        <authorList>
            <person name="Nowell W R."/>
        </authorList>
    </citation>
    <scope>NUCLEOTIDE SEQUENCE</scope>
</reference>
<dbReference type="AlphaFoldDB" id="A0A815DEL3"/>
<protein>
    <submittedName>
        <fullName evidence="2">Uncharacterized protein</fullName>
    </submittedName>
</protein>
<sequence>MYPQYATSSSPSRKVVVVRNTANPQYPMDNSEMYQSGNRPVYVSRYPTGANRSSMILTPTRSPVTYYDNSQVYPSNTIRTYNQPAPITVPSDDDVGCFSCCSDLWAPDSEYPTSSHVIRNGSSGPYSQYMNSSEVNYVSTRDKTMSGCSRRVVDYLSRYMCLIIAACIIILLIAIADIVVCAVFLSINPSTYANLKIAGIAIGSILIGIIVIFLTFLLCCVGNRDGFFSYFGKRQHIGGQVYALMPPPNNQQYTHTVASNYPVGANPSNIIYPNQTYGANKGNVVIELPDNVAGRNMTPKTRERNINKVVQNLGQVVEDAKRRNNGAMPNNLVVKVA</sequence>
<gene>
    <name evidence="2" type="ORF">BJG266_LOCUS32058</name>
    <name evidence="3" type="ORF">QVE165_LOCUS49122</name>
</gene>
<evidence type="ECO:0000313" key="5">
    <source>
        <dbReference type="Proteomes" id="UP000663877"/>
    </source>
</evidence>
<dbReference type="OrthoDB" id="10071197at2759"/>
<evidence type="ECO:0000313" key="3">
    <source>
        <dbReference type="EMBL" id="CAF1573606.1"/>
    </source>
</evidence>
<keyword evidence="1" id="KW-0812">Transmembrane</keyword>
<dbReference type="EMBL" id="CAJNOI010000511">
    <property type="protein sequence ID" value="CAF1296775.1"/>
    <property type="molecule type" value="Genomic_DNA"/>
</dbReference>
<dbReference type="EMBL" id="CAJNOM010000871">
    <property type="protein sequence ID" value="CAF1573606.1"/>
    <property type="molecule type" value="Genomic_DNA"/>
</dbReference>
<dbReference type="Proteomes" id="UP000663877">
    <property type="component" value="Unassembled WGS sequence"/>
</dbReference>
<proteinExistence type="predicted"/>
<name>A0A815DEL3_9BILA</name>